<dbReference type="GO" id="GO:0016567">
    <property type="term" value="P:protein ubiquitination"/>
    <property type="evidence" value="ECO:0007669"/>
    <property type="project" value="TreeGrafter"/>
</dbReference>
<dbReference type="SUPFAM" id="SSF88697">
    <property type="entry name" value="PUA domain-like"/>
    <property type="match status" value="1"/>
</dbReference>
<dbReference type="PANTHER" id="PTHR14140">
    <property type="entry name" value="E3 UBIQUITIN-PROTEIN LIGASE UHRF-RELATED"/>
    <property type="match status" value="1"/>
</dbReference>
<dbReference type="InterPro" id="IPR045134">
    <property type="entry name" value="UHRF1/2-like"/>
</dbReference>
<proteinExistence type="predicted"/>
<comment type="caution">
    <text evidence="1">The sequence shown here is derived from an EMBL/GenBank/DDBJ whole genome shotgun (WGS) entry which is preliminary data.</text>
</comment>
<protein>
    <submittedName>
        <fullName evidence="1">Uncharacterized protein</fullName>
    </submittedName>
</protein>
<organism evidence="1 2">
    <name type="scientific">Terrimesophilobacter mesophilus</name>
    <dbReference type="NCBI Taxonomy" id="433647"/>
    <lineage>
        <taxon>Bacteria</taxon>
        <taxon>Bacillati</taxon>
        <taxon>Actinomycetota</taxon>
        <taxon>Actinomycetes</taxon>
        <taxon>Micrococcales</taxon>
        <taxon>Microbacteriaceae</taxon>
        <taxon>Terrimesophilobacter</taxon>
    </lineage>
</organism>
<dbReference type="Proteomes" id="UP000298488">
    <property type="component" value="Unassembled WGS sequence"/>
</dbReference>
<evidence type="ECO:0000313" key="2">
    <source>
        <dbReference type="Proteomes" id="UP000298488"/>
    </source>
</evidence>
<dbReference type="PROSITE" id="PS51015">
    <property type="entry name" value="YDG"/>
    <property type="match status" value="1"/>
</dbReference>
<dbReference type="AlphaFoldDB" id="A0A4R8VC80"/>
<dbReference type="SMART" id="SM00507">
    <property type="entry name" value="HNHc"/>
    <property type="match status" value="1"/>
</dbReference>
<dbReference type="Gene3D" id="2.30.280.10">
    <property type="entry name" value="SRA-YDG"/>
    <property type="match status" value="1"/>
</dbReference>
<sequence>MPRFFGTPDGVKVGDLFIDRRELHDAHVHRPLQAGISGTRQEGADSIVVSGGYTDDVDFGDYLFYTGHGGREPGATRQTHDQSVDAPGNAGLITSMVEGLPVRVVRGAHPSNPYAPPTGYQYAGLFLVTDWDTVTGQDGHKVVRFKLERVPEQAKLWTTEDPVPDPAFATSVVSRRIRDTALSRSIKLLYDHHCQICQTAIPGTGNRYYSEGAHVKPLGRPHLGADAMNNLLCLCPNHHTQLDIGGMVILDDFTVARPTSDQVIAELSFRKDHVLDVANVRYHRMQWTAA</sequence>
<dbReference type="InterPro" id="IPR036987">
    <property type="entry name" value="SRA-YDG_sf"/>
</dbReference>
<dbReference type="OrthoDB" id="4464809at2"/>
<dbReference type="Pfam" id="PF13391">
    <property type="entry name" value="HNH_2"/>
    <property type="match status" value="1"/>
</dbReference>
<dbReference type="EMBL" id="SOFI01000003">
    <property type="protein sequence ID" value="TFB80423.1"/>
    <property type="molecule type" value="Genomic_DNA"/>
</dbReference>
<dbReference type="GO" id="GO:0061630">
    <property type="term" value="F:ubiquitin protein ligase activity"/>
    <property type="evidence" value="ECO:0007669"/>
    <property type="project" value="TreeGrafter"/>
</dbReference>
<dbReference type="InterPro" id="IPR003105">
    <property type="entry name" value="SRA_YDG"/>
</dbReference>
<dbReference type="CDD" id="cd00085">
    <property type="entry name" value="HNHc"/>
    <property type="match status" value="1"/>
</dbReference>
<dbReference type="Pfam" id="PF02182">
    <property type="entry name" value="SAD_SRA"/>
    <property type="match status" value="1"/>
</dbReference>
<dbReference type="RefSeq" id="WP_104096278.1">
    <property type="nucleotide sequence ID" value="NZ_JACHBP010000001.1"/>
</dbReference>
<gene>
    <name evidence="1" type="ORF">E3N84_10515</name>
</gene>
<reference evidence="1 2" key="1">
    <citation type="submission" date="2019-03" db="EMBL/GenBank/DDBJ databases">
        <title>Genomics of glacier-inhabiting Cryobacterium strains.</title>
        <authorList>
            <person name="Liu Q."/>
            <person name="Xin Y.-H."/>
        </authorList>
    </citation>
    <scope>NUCLEOTIDE SEQUENCE [LARGE SCALE GENOMIC DNA]</scope>
    <source>
        <strain evidence="1 2">CGMCC 1.10440</strain>
    </source>
</reference>
<dbReference type="SMART" id="SM00466">
    <property type="entry name" value="SRA"/>
    <property type="match status" value="1"/>
</dbReference>
<evidence type="ECO:0000313" key="1">
    <source>
        <dbReference type="EMBL" id="TFB80423.1"/>
    </source>
</evidence>
<keyword evidence="2" id="KW-1185">Reference proteome</keyword>
<dbReference type="GO" id="GO:0044027">
    <property type="term" value="P:negative regulation of gene expression via chromosomal CpG island methylation"/>
    <property type="evidence" value="ECO:0007669"/>
    <property type="project" value="TreeGrafter"/>
</dbReference>
<name>A0A4R8VC80_9MICO</name>
<accession>A0A4R8VC80</accession>
<dbReference type="InterPro" id="IPR003615">
    <property type="entry name" value="HNH_nuc"/>
</dbReference>
<dbReference type="InterPro" id="IPR015947">
    <property type="entry name" value="PUA-like_sf"/>
</dbReference>
<dbReference type="PANTHER" id="PTHR14140:SF27">
    <property type="entry name" value="OS04G0289800 PROTEIN"/>
    <property type="match status" value="1"/>
</dbReference>